<evidence type="ECO:0000313" key="1">
    <source>
        <dbReference type="EMBL" id="GFO45538.1"/>
    </source>
</evidence>
<keyword evidence="2" id="KW-1185">Reference proteome</keyword>
<protein>
    <submittedName>
        <fullName evidence="1">Uncharacterized protein</fullName>
    </submittedName>
</protein>
<reference evidence="1 2" key="1">
    <citation type="journal article" date="2021" name="Elife">
        <title>Chloroplast acquisition without the gene transfer in kleptoplastic sea slugs, Plakobranchus ocellatus.</title>
        <authorList>
            <person name="Maeda T."/>
            <person name="Takahashi S."/>
            <person name="Yoshida T."/>
            <person name="Shimamura S."/>
            <person name="Takaki Y."/>
            <person name="Nagai Y."/>
            <person name="Toyoda A."/>
            <person name="Suzuki Y."/>
            <person name="Arimoto A."/>
            <person name="Ishii H."/>
            <person name="Satoh N."/>
            <person name="Nishiyama T."/>
            <person name="Hasebe M."/>
            <person name="Maruyama T."/>
            <person name="Minagawa J."/>
            <person name="Obokata J."/>
            <person name="Shigenobu S."/>
        </authorList>
    </citation>
    <scope>NUCLEOTIDE SEQUENCE [LARGE SCALE GENOMIC DNA]</scope>
</reference>
<sequence>MVCRTNFKIGRDFCVVGLSPSQPPTPCPSESKPGEPEIILLWTGYMLKQAKTHSHIIRLLLSSSSAIAPWEMRNQYYQVDERASFKAHRYLKWRYRVT</sequence>
<gene>
    <name evidence="1" type="ORF">PoB_007204300</name>
</gene>
<evidence type="ECO:0000313" key="2">
    <source>
        <dbReference type="Proteomes" id="UP000735302"/>
    </source>
</evidence>
<dbReference type="Proteomes" id="UP000735302">
    <property type="component" value="Unassembled WGS sequence"/>
</dbReference>
<dbReference type="EMBL" id="BLXT01008064">
    <property type="protein sequence ID" value="GFO45538.1"/>
    <property type="molecule type" value="Genomic_DNA"/>
</dbReference>
<name>A0AAV4DMJ3_9GAST</name>
<dbReference type="AlphaFoldDB" id="A0AAV4DMJ3"/>
<accession>A0AAV4DMJ3</accession>
<organism evidence="1 2">
    <name type="scientific">Plakobranchus ocellatus</name>
    <dbReference type="NCBI Taxonomy" id="259542"/>
    <lineage>
        <taxon>Eukaryota</taxon>
        <taxon>Metazoa</taxon>
        <taxon>Spiralia</taxon>
        <taxon>Lophotrochozoa</taxon>
        <taxon>Mollusca</taxon>
        <taxon>Gastropoda</taxon>
        <taxon>Heterobranchia</taxon>
        <taxon>Euthyneura</taxon>
        <taxon>Panpulmonata</taxon>
        <taxon>Sacoglossa</taxon>
        <taxon>Placobranchoidea</taxon>
        <taxon>Plakobranchidae</taxon>
        <taxon>Plakobranchus</taxon>
    </lineage>
</organism>
<proteinExistence type="predicted"/>
<comment type="caution">
    <text evidence="1">The sequence shown here is derived from an EMBL/GenBank/DDBJ whole genome shotgun (WGS) entry which is preliminary data.</text>
</comment>